<dbReference type="EMBL" id="JBCAWK010000015">
    <property type="protein sequence ID" value="KAK8843344.1"/>
    <property type="molecule type" value="Genomic_DNA"/>
</dbReference>
<feature type="compositionally biased region" description="Polar residues" evidence="1">
    <location>
        <begin position="255"/>
        <end position="264"/>
    </location>
</feature>
<dbReference type="Proteomes" id="UP001388673">
    <property type="component" value="Unassembled WGS sequence"/>
</dbReference>
<feature type="transmembrane region" description="Helical" evidence="2">
    <location>
        <begin position="92"/>
        <end position="114"/>
    </location>
</feature>
<organism evidence="3 4">
    <name type="scientific">Kwoniella newhampshirensis</name>
    <dbReference type="NCBI Taxonomy" id="1651941"/>
    <lineage>
        <taxon>Eukaryota</taxon>
        <taxon>Fungi</taxon>
        <taxon>Dikarya</taxon>
        <taxon>Basidiomycota</taxon>
        <taxon>Agaricomycotina</taxon>
        <taxon>Tremellomycetes</taxon>
        <taxon>Tremellales</taxon>
        <taxon>Cryptococcaceae</taxon>
        <taxon>Kwoniella</taxon>
    </lineage>
</organism>
<feature type="compositionally biased region" description="Gly residues" evidence="1">
    <location>
        <begin position="483"/>
        <end position="496"/>
    </location>
</feature>
<dbReference type="RefSeq" id="XP_066799292.1">
    <property type="nucleotide sequence ID" value="XM_066950077.1"/>
</dbReference>
<sequence length="607" mass="66065">MVAVSVLPANPKVAVFSTILAALTFYLTLEAQPYYLDEVGLLNLISLGLYAPLAILLIYDTYRRRSDMPATRLTARPISSLFKFVYNARFQLCLTVAQCALWLGFIGVFVADLYTEYSHGQSTLACPSSRCGSYFFALQLSYIHFFLIFTQLISFSLVLIEIKTSPRRVTSDRTVSQLLSKSLDELVQFREEAKRVRAELSGGDGRSGMVNWLGGGRMKRGAFSLSGGGNQLPSQREHGLEGEIGGQQHEHQTLSKDQSINLQGDSPRKSTFAPSSKEGEIASGGARRRTRTVSAEASDSFFSSPFSSSSHGIVSQQHHQQQQHGRTNDSVVFSLRTLSGISTNTLRSAPLPPISSASARASAASPTTEMGFELEKFHGTFRPNQIDNGRYPPPYSTDGPRGVFFSPPVNTTPTPNGKRKMPLPLPRLSVRFDLAEAYELPIWQEDEEQMITFGVGMAAGNGNGTPLTPKGSTPQPYGHTDNSGGGYFINRGGPGDLGKQSESILTPTQNGLKRVLYPLLPDTPTNPGLSFSPISTIDSPGLIEDSSSPSPSSPLREEMGLVYDSKKETTTSTRSSRKGKKARWGLGKAEERGYFDLEMSNGQSGRA</sequence>
<evidence type="ECO:0000313" key="3">
    <source>
        <dbReference type="EMBL" id="KAK8843344.1"/>
    </source>
</evidence>
<dbReference type="GeneID" id="92184258"/>
<proteinExistence type="predicted"/>
<feature type="compositionally biased region" description="Low complexity" evidence="1">
    <location>
        <begin position="346"/>
        <end position="366"/>
    </location>
</feature>
<feature type="transmembrane region" description="Helical" evidence="2">
    <location>
        <begin position="134"/>
        <end position="160"/>
    </location>
</feature>
<feature type="transmembrane region" description="Helical" evidence="2">
    <location>
        <begin position="41"/>
        <end position="59"/>
    </location>
</feature>
<evidence type="ECO:0000313" key="4">
    <source>
        <dbReference type="Proteomes" id="UP001388673"/>
    </source>
</evidence>
<keyword evidence="2" id="KW-1133">Transmembrane helix</keyword>
<feature type="region of interest" description="Disordered" evidence="1">
    <location>
        <begin position="524"/>
        <end position="585"/>
    </location>
</feature>
<keyword evidence="4" id="KW-1185">Reference proteome</keyword>
<evidence type="ECO:0000256" key="1">
    <source>
        <dbReference type="SAM" id="MobiDB-lite"/>
    </source>
</evidence>
<dbReference type="KEGG" id="kne:92184258"/>
<accession>A0AAW0YT61</accession>
<protein>
    <submittedName>
        <fullName evidence="3">Uncharacterized protein</fullName>
    </submittedName>
</protein>
<name>A0AAW0YT61_9TREE</name>
<keyword evidence="2" id="KW-0812">Transmembrane</keyword>
<comment type="caution">
    <text evidence="3">The sequence shown here is derived from an EMBL/GenBank/DDBJ whole genome shotgun (WGS) entry which is preliminary data.</text>
</comment>
<gene>
    <name evidence="3" type="ORF">IAR55_007000</name>
</gene>
<feature type="compositionally biased region" description="Low complexity" evidence="1">
    <location>
        <begin position="298"/>
        <end position="324"/>
    </location>
</feature>
<feature type="compositionally biased region" description="Polar residues" evidence="1">
    <location>
        <begin position="464"/>
        <end position="475"/>
    </location>
</feature>
<feature type="compositionally biased region" description="Basic and acidic residues" evidence="1">
    <location>
        <begin position="555"/>
        <end position="569"/>
    </location>
</feature>
<feature type="transmembrane region" description="Helical" evidence="2">
    <location>
        <begin position="12"/>
        <end position="29"/>
    </location>
</feature>
<feature type="region of interest" description="Disordered" evidence="1">
    <location>
        <begin position="223"/>
        <end position="328"/>
    </location>
</feature>
<feature type="compositionally biased region" description="Polar residues" evidence="1">
    <location>
        <begin position="524"/>
        <end position="538"/>
    </location>
</feature>
<feature type="region of interest" description="Disordered" evidence="1">
    <location>
        <begin position="344"/>
        <end position="368"/>
    </location>
</feature>
<keyword evidence="2" id="KW-0472">Membrane</keyword>
<dbReference type="AlphaFoldDB" id="A0AAW0YT61"/>
<feature type="region of interest" description="Disordered" evidence="1">
    <location>
        <begin position="462"/>
        <end position="503"/>
    </location>
</feature>
<evidence type="ECO:0000256" key="2">
    <source>
        <dbReference type="SAM" id="Phobius"/>
    </source>
</evidence>
<reference evidence="3 4" key="1">
    <citation type="journal article" date="2024" name="bioRxiv">
        <title>Comparative genomics of Cryptococcus and Kwoniella reveals pathogenesis evolution and contrasting karyotype dynamics via intercentromeric recombination or chromosome fusion.</title>
        <authorList>
            <person name="Coelho M.A."/>
            <person name="David-Palma M."/>
            <person name="Shea T."/>
            <person name="Bowers K."/>
            <person name="McGinley-Smith S."/>
            <person name="Mohammad A.W."/>
            <person name="Gnirke A."/>
            <person name="Yurkov A.M."/>
            <person name="Nowrousian M."/>
            <person name="Sun S."/>
            <person name="Cuomo C.A."/>
            <person name="Heitman J."/>
        </authorList>
    </citation>
    <scope>NUCLEOTIDE SEQUENCE [LARGE SCALE GENOMIC DNA]</scope>
    <source>
        <strain evidence="3 4">CBS 13917</strain>
    </source>
</reference>